<protein>
    <submittedName>
        <fullName evidence="2">Uncharacterized protein</fullName>
    </submittedName>
</protein>
<organism evidence="2 3">
    <name type="scientific">Ficus carica</name>
    <name type="common">Common fig</name>
    <dbReference type="NCBI Taxonomy" id="3494"/>
    <lineage>
        <taxon>Eukaryota</taxon>
        <taxon>Viridiplantae</taxon>
        <taxon>Streptophyta</taxon>
        <taxon>Embryophyta</taxon>
        <taxon>Tracheophyta</taxon>
        <taxon>Spermatophyta</taxon>
        <taxon>Magnoliopsida</taxon>
        <taxon>eudicotyledons</taxon>
        <taxon>Gunneridae</taxon>
        <taxon>Pentapetalae</taxon>
        <taxon>rosids</taxon>
        <taxon>fabids</taxon>
        <taxon>Rosales</taxon>
        <taxon>Moraceae</taxon>
        <taxon>Ficeae</taxon>
        <taxon>Ficus</taxon>
    </lineage>
</organism>
<sequence>MLASGVAAEFAVTVDFQNKFESFADFGQFYGKSYASASLLLLAVLFNVVLSVLSSYALPKKESETRG</sequence>
<evidence type="ECO:0000256" key="1">
    <source>
        <dbReference type="SAM" id="Phobius"/>
    </source>
</evidence>
<reference evidence="2" key="1">
    <citation type="submission" date="2023-07" db="EMBL/GenBank/DDBJ databases">
        <title>draft genome sequence of fig (Ficus carica).</title>
        <authorList>
            <person name="Takahashi T."/>
            <person name="Nishimura K."/>
        </authorList>
    </citation>
    <scope>NUCLEOTIDE SEQUENCE</scope>
</reference>
<dbReference type="Proteomes" id="UP001187192">
    <property type="component" value="Unassembled WGS sequence"/>
</dbReference>
<name>A0AA88EM32_FICCA</name>
<feature type="transmembrane region" description="Helical" evidence="1">
    <location>
        <begin position="34"/>
        <end position="58"/>
    </location>
</feature>
<keyword evidence="1" id="KW-0472">Membrane</keyword>
<evidence type="ECO:0000313" key="2">
    <source>
        <dbReference type="EMBL" id="GMN74281.1"/>
    </source>
</evidence>
<keyword evidence="1" id="KW-0812">Transmembrane</keyword>
<keyword evidence="1" id="KW-1133">Transmembrane helix</keyword>
<keyword evidence="3" id="KW-1185">Reference proteome</keyword>
<dbReference type="AlphaFoldDB" id="A0AA88EM32"/>
<dbReference type="EMBL" id="BTGU01010844">
    <property type="protein sequence ID" value="GMN74281.1"/>
    <property type="molecule type" value="Genomic_DNA"/>
</dbReference>
<accession>A0AA88EM32</accession>
<gene>
    <name evidence="2" type="ORF">TIFTF001_052346</name>
</gene>
<comment type="caution">
    <text evidence="2">The sequence shown here is derived from an EMBL/GenBank/DDBJ whole genome shotgun (WGS) entry which is preliminary data.</text>
</comment>
<evidence type="ECO:0000313" key="3">
    <source>
        <dbReference type="Proteomes" id="UP001187192"/>
    </source>
</evidence>
<proteinExistence type="predicted"/>